<dbReference type="PROSITE" id="PS50234">
    <property type="entry name" value="VWFA"/>
    <property type="match status" value="1"/>
</dbReference>
<dbReference type="Pfam" id="PF13715">
    <property type="entry name" value="CarbopepD_reg_2"/>
    <property type="match status" value="1"/>
</dbReference>
<dbReference type="InterPro" id="IPR008969">
    <property type="entry name" value="CarboxyPept-like_regulatory"/>
</dbReference>
<keyword evidence="3" id="KW-1185">Reference proteome</keyword>
<dbReference type="InterPro" id="IPR022156">
    <property type="entry name" value="Uncharacterised_YfbK_N"/>
</dbReference>
<dbReference type="Gene3D" id="3.40.50.410">
    <property type="entry name" value="von Willebrand factor, type A domain"/>
    <property type="match status" value="1"/>
</dbReference>
<dbReference type="Pfam" id="PF12450">
    <property type="entry name" value="vWF_A"/>
    <property type="match status" value="1"/>
</dbReference>
<dbReference type="Proteomes" id="UP000321533">
    <property type="component" value="Chromosome"/>
</dbReference>
<reference evidence="2 3" key="1">
    <citation type="journal article" date="2016" name="Int. J. Syst. Evol. Microbiol.">
        <title>Panacibacter ginsenosidivorans gen. nov., sp. nov., with ginsenoside converting activity isolated from soil of a ginseng field.</title>
        <authorList>
            <person name="Siddiqi M.Z."/>
            <person name="Muhammad Shafi S."/>
            <person name="Choi K.D."/>
            <person name="Im W.T."/>
        </authorList>
    </citation>
    <scope>NUCLEOTIDE SEQUENCE [LARGE SCALE GENOMIC DNA]</scope>
    <source>
        <strain evidence="2 3">Gsoil1550</strain>
    </source>
</reference>
<name>A0A5B8VEF4_9BACT</name>
<gene>
    <name evidence="2" type="ORF">FRZ67_15575</name>
</gene>
<dbReference type="PANTHER" id="PTHR10166:SF37">
    <property type="entry name" value="STOLID, ISOFORM H"/>
    <property type="match status" value="1"/>
</dbReference>
<feature type="domain" description="VWFA" evidence="1">
    <location>
        <begin position="290"/>
        <end position="468"/>
    </location>
</feature>
<accession>A0A5B8VEF4</accession>
<evidence type="ECO:0000259" key="1">
    <source>
        <dbReference type="PROSITE" id="PS50234"/>
    </source>
</evidence>
<evidence type="ECO:0000313" key="2">
    <source>
        <dbReference type="EMBL" id="QEC68658.1"/>
    </source>
</evidence>
<dbReference type="FunFam" id="2.60.40.1120:FF:000003">
    <property type="entry name" value="Outer membrane protein Omp121"/>
    <property type="match status" value="1"/>
</dbReference>
<dbReference type="SUPFAM" id="SSF49464">
    <property type="entry name" value="Carboxypeptidase regulatory domain-like"/>
    <property type="match status" value="1"/>
</dbReference>
<dbReference type="OrthoDB" id="9805121at2"/>
<organism evidence="2 3">
    <name type="scientific">Panacibacter ginsenosidivorans</name>
    <dbReference type="NCBI Taxonomy" id="1813871"/>
    <lineage>
        <taxon>Bacteria</taxon>
        <taxon>Pseudomonadati</taxon>
        <taxon>Bacteroidota</taxon>
        <taxon>Chitinophagia</taxon>
        <taxon>Chitinophagales</taxon>
        <taxon>Chitinophagaceae</taxon>
        <taxon>Panacibacter</taxon>
    </lineage>
</organism>
<dbReference type="SMART" id="SM00327">
    <property type="entry name" value="VWA"/>
    <property type="match status" value="1"/>
</dbReference>
<dbReference type="KEGG" id="pgin:FRZ67_15575"/>
<dbReference type="InterPro" id="IPR021908">
    <property type="entry name" value="YfbK_C"/>
</dbReference>
<dbReference type="InterPro" id="IPR036465">
    <property type="entry name" value="vWFA_dom_sf"/>
</dbReference>
<dbReference type="EMBL" id="CP042435">
    <property type="protein sequence ID" value="QEC68658.1"/>
    <property type="molecule type" value="Genomic_DNA"/>
</dbReference>
<proteinExistence type="predicted"/>
<sequence>MKRLVFLGIMLSIFCIAFMPSKVITGVVTDEKGNPIAGASVIIKGTKNGTATDSKGAFSITVPDEKSVLVISYVGYTDKEIKVKDKENLTIKLEPSVQALQEVVVTGYGTQLKKELTGSVVTVNPGYLSGKAAGIYISGSPGSNSNIRIRGTKSIDKNYAPQEDEDVEENEPDDWRYNNNFNTEGYDHITENPFLKVNDNPLSTFSIDVDAASYSNMRRFINNGQLPPAGSIRIEELVNYFSYEYPQPKGNDPFSVNMEYANCPWNEDHELVLVGLQGKKIPVDNLPASNLVFLIDVSGSMDEPNKLPLVQASLKLLVDQLREQDEVALVVYAGNAGLVLPSTSGANKTTIKDAIDKLEAGGSTAGGAGIQLAYKIAKENFAKEGNNRVILCTDGDFNVGLSSDDALEKLIEEERKSNVFLTVLGYGMGNYQDSKMQKLADKGNGNHAYIDGISEAKKVLIKEFGGTLFTIAKDVKLQLEFNPDKVKAYRLIGYENRMLAKEDFNNDQKDAGELGSGHTVTALYEIVPVDAPDEPLDSVDALRYQKVKKQKITNAFTNEVMNVKLRYKEPTGDVSKLIAFPLTGNPVALVATSNNFRFAAAVASFGMVLRESKYKGTGDFSLVETLAKNAVGEDKEGYRKEFIQLTENAALLKGRKATAKATE</sequence>
<dbReference type="InterPro" id="IPR002035">
    <property type="entry name" value="VWF_A"/>
</dbReference>
<evidence type="ECO:0000313" key="3">
    <source>
        <dbReference type="Proteomes" id="UP000321533"/>
    </source>
</evidence>
<dbReference type="Pfam" id="PF12034">
    <property type="entry name" value="YfbK_C"/>
    <property type="match status" value="1"/>
</dbReference>
<dbReference type="PANTHER" id="PTHR10166">
    <property type="entry name" value="VOLTAGE-DEPENDENT CALCIUM CHANNEL SUBUNIT ALPHA-2/DELTA-RELATED"/>
    <property type="match status" value="1"/>
</dbReference>
<dbReference type="RefSeq" id="WP_147190904.1">
    <property type="nucleotide sequence ID" value="NZ_CP042435.1"/>
</dbReference>
<dbReference type="Pfam" id="PF00092">
    <property type="entry name" value="VWA"/>
    <property type="match status" value="1"/>
</dbReference>
<dbReference type="Gene3D" id="2.60.40.1120">
    <property type="entry name" value="Carboxypeptidase-like, regulatory domain"/>
    <property type="match status" value="1"/>
</dbReference>
<protein>
    <submittedName>
        <fullName evidence="2">DUF3520 domain-containing protein</fullName>
    </submittedName>
</protein>
<dbReference type="InterPro" id="IPR051173">
    <property type="entry name" value="Ca_channel_alpha-2/delta"/>
</dbReference>
<dbReference type="AlphaFoldDB" id="A0A5B8VEF4"/>
<dbReference type="SUPFAM" id="SSF56935">
    <property type="entry name" value="Porins"/>
    <property type="match status" value="1"/>
</dbReference>
<dbReference type="SUPFAM" id="SSF53300">
    <property type="entry name" value="vWA-like"/>
    <property type="match status" value="1"/>
</dbReference>
<dbReference type="CDD" id="cd01465">
    <property type="entry name" value="vWA_subgroup"/>
    <property type="match status" value="1"/>
</dbReference>